<feature type="compositionally biased region" description="Basic and acidic residues" evidence="2">
    <location>
        <begin position="575"/>
        <end position="586"/>
    </location>
</feature>
<dbReference type="Proteomes" id="UP001162131">
    <property type="component" value="Unassembled WGS sequence"/>
</dbReference>
<dbReference type="GO" id="GO:0008017">
    <property type="term" value="F:microtubule binding"/>
    <property type="evidence" value="ECO:0007669"/>
    <property type="project" value="InterPro"/>
</dbReference>
<reference evidence="3" key="1">
    <citation type="submission" date="2021-09" db="EMBL/GenBank/DDBJ databases">
        <authorList>
            <consortium name="AG Swart"/>
            <person name="Singh M."/>
            <person name="Singh A."/>
            <person name="Seah K."/>
            <person name="Emmerich C."/>
        </authorList>
    </citation>
    <scope>NUCLEOTIDE SEQUENCE</scope>
    <source>
        <strain evidence="3">ATCC30299</strain>
    </source>
</reference>
<evidence type="ECO:0008006" key="5">
    <source>
        <dbReference type="Google" id="ProtNLM"/>
    </source>
</evidence>
<accession>A0AAU9ILL0</accession>
<dbReference type="AlphaFoldDB" id="A0AAU9ILL0"/>
<keyword evidence="1" id="KW-0175">Coiled coil</keyword>
<feature type="coiled-coil region" evidence="1">
    <location>
        <begin position="304"/>
        <end position="331"/>
    </location>
</feature>
<protein>
    <recommendedName>
        <fullName evidence="5">GAR domain-containing protein</fullName>
    </recommendedName>
</protein>
<name>A0AAU9ILL0_9CILI</name>
<dbReference type="InterPro" id="IPR036534">
    <property type="entry name" value="GAR_dom_sf"/>
</dbReference>
<feature type="compositionally biased region" description="Polar residues" evidence="2">
    <location>
        <begin position="540"/>
        <end position="550"/>
    </location>
</feature>
<feature type="region of interest" description="Disordered" evidence="2">
    <location>
        <begin position="540"/>
        <end position="628"/>
    </location>
</feature>
<comment type="caution">
    <text evidence="3">The sequence shown here is derived from an EMBL/GenBank/DDBJ whole genome shotgun (WGS) entry which is preliminary data.</text>
</comment>
<gene>
    <name evidence="3" type="ORF">BSTOLATCC_MIC14430</name>
</gene>
<evidence type="ECO:0000313" key="3">
    <source>
        <dbReference type="EMBL" id="CAG9315680.1"/>
    </source>
</evidence>
<keyword evidence="4" id="KW-1185">Reference proteome</keyword>
<organism evidence="3 4">
    <name type="scientific">Blepharisma stoltei</name>
    <dbReference type="NCBI Taxonomy" id="1481888"/>
    <lineage>
        <taxon>Eukaryota</taxon>
        <taxon>Sar</taxon>
        <taxon>Alveolata</taxon>
        <taxon>Ciliophora</taxon>
        <taxon>Postciliodesmatophora</taxon>
        <taxon>Heterotrichea</taxon>
        <taxon>Heterotrichida</taxon>
        <taxon>Blepharismidae</taxon>
        <taxon>Blepharisma</taxon>
    </lineage>
</organism>
<feature type="compositionally biased region" description="Basic and acidic residues" evidence="2">
    <location>
        <begin position="551"/>
        <end position="566"/>
    </location>
</feature>
<dbReference type="EMBL" id="CAJZBQ010000014">
    <property type="protein sequence ID" value="CAG9315680.1"/>
    <property type="molecule type" value="Genomic_DNA"/>
</dbReference>
<evidence type="ECO:0000313" key="4">
    <source>
        <dbReference type="Proteomes" id="UP001162131"/>
    </source>
</evidence>
<sequence>MAGNIELSVIRTEGITEELSSVGCYITVDDRLVDVITPLNSHSKETSILPMKGDLRLIIKGMGNSDEVVGSVFLPIQILPTEGLQWLPLNSKLSEESLLQVPDEVLPPKILLSIKSFAVSNEAREEKSYQNVFIEKFRSLQGKLVDLEKKLDDENWNFNKENEMYGFEENIDYVETERHVLLHDANSAIKEDLASQKEKIREIMEIEKKQRIHLEKRLSVEKDKWDSFVIECEEKENLYITEICDLRLKLSDSDTIITKLKNELLIKDKEISKMKNQISRSNLEEPAQQIQLLNEKLNLVTDFLTESEQKRDELQKEVSELSKQLETMLSSSKLEDSLSSSQNINSKQEFYRSKSYCSENENLNMTDDGFRNLQVLQEKLLLYEEENKELKDSISQLKFAHSIEVNELHESLHFLKNDKKHLDLNINAKSNTKEDIIEYDDLDRLLDNYHNSHGIENKFLKVTPGLYLFDGEKFNIMIKNDCIICRVGGGYMILDEFLKNYSKNNDREPTFRKRQVSMVNTNESSVSPMRNYHKRVTSINLSGESVSERQTPTKEQENKPTRETKTPDLLSTTSSKKEDSKKDLNKKQTPQSRQVVKPSRVYPMKEKNFAPVKKKLQADEKKKSVKCT</sequence>
<dbReference type="Gene3D" id="3.30.920.20">
    <property type="entry name" value="Gas2-like domain"/>
    <property type="match status" value="1"/>
</dbReference>
<evidence type="ECO:0000256" key="2">
    <source>
        <dbReference type="SAM" id="MobiDB-lite"/>
    </source>
</evidence>
<proteinExistence type="predicted"/>
<evidence type="ECO:0000256" key="1">
    <source>
        <dbReference type="SAM" id="Coils"/>
    </source>
</evidence>
<dbReference type="SUPFAM" id="SSF143575">
    <property type="entry name" value="GAS2 domain-like"/>
    <property type="match status" value="1"/>
</dbReference>
<feature type="coiled-coil region" evidence="1">
    <location>
        <begin position="373"/>
        <end position="400"/>
    </location>
</feature>